<dbReference type="Pfam" id="PF03992">
    <property type="entry name" value="ABM"/>
    <property type="match status" value="1"/>
</dbReference>
<dbReference type="PROSITE" id="PS51725">
    <property type="entry name" value="ABM"/>
    <property type="match status" value="1"/>
</dbReference>
<feature type="domain" description="ABM" evidence="1">
    <location>
        <begin position="2"/>
        <end position="94"/>
    </location>
</feature>
<organism evidence="2 3">
    <name type="scientific">Clostridium omnivorum</name>
    <dbReference type="NCBI Taxonomy" id="1604902"/>
    <lineage>
        <taxon>Bacteria</taxon>
        <taxon>Bacillati</taxon>
        <taxon>Bacillota</taxon>
        <taxon>Clostridia</taxon>
        <taxon>Eubacteriales</taxon>
        <taxon>Clostridiaceae</taxon>
        <taxon>Clostridium</taxon>
    </lineage>
</organism>
<dbReference type="InterPro" id="IPR011008">
    <property type="entry name" value="Dimeric_a/b-barrel"/>
</dbReference>
<gene>
    <name evidence="2" type="ORF">bsdE14_32960</name>
</gene>
<comment type="caution">
    <text evidence="2">The sequence shown here is derived from an EMBL/GenBank/DDBJ whole genome shotgun (WGS) entry which is preliminary data.</text>
</comment>
<name>A0ABQ5N9J6_9CLOT</name>
<proteinExistence type="predicted"/>
<dbReference type="Gene3D" id="3.30.70.100">
    <property type="match status" value="1"/>
</dbReference>
<dbReference type="RefSeq" id="WP_264851207.1">
    <property type="nucleotide sequence ID" value="NZ_BRXR01000001.1"/>
</dbReference>
<dbReference type="SUPFAM" id="SSF54909">
    <property type="entry name" value="Dimeric alpha+beta barrel"/>
    <property type="match status" value="1"/>
</dbReference>
<dbReference type="PANTHER" id="PTHR33336:SF15">
    <property type="entry name" value="ABM DOMAIN-CONTAINING PROTEIN"/>
    <property type="match status" value="1"/>
</dbReference>
<accession>A0ABQ5N9J6</accession>
<dbReference type="Proteomes" id="UP001208567">
    <property type="component" value="Unassembled WGS sequence"/>
</dbReference>
<sequence length="95" mass="10939">MITIVAKSEIKEGKVEEFIALAEKLINESRKEAGCISYYLNQDINNSNVLTFMEEWESKEAIALHNNSEHYKTIVPMLGKFRVSSPDVTLYERIK</sequence>
<evidence type="ECO:0000259" key="1">
    <source>
        <dbReference type="PROSITE" id="PS51725"/>
    </source>
</evidence>
<dbReference type="InterPro" id="IPR050744">
    <property type="entry name" value="AI-2_Isomerase_LsrG"/>
</dbReference>
<dbReference type="InterPro" id="IPR007138">
    <property type="entry name" value="ABM_dom"/>
</dbReference>
<evidence type="ECO:0000313" key="3">
    <source>
        <dbReference type="Proteomes" id="UP001208567"/>
    </source>
</evidence>
<evidence type="ECO:0000313" key="2">
    <source>
        <dbReference type="EMBL" id="GLC31886.1"/>
    </source>
</evidence>
<dbReference type="PANTHER" id="PTHR33336">
    <property type="entry name" value="QUINOL MONOOXYGENASE YGIN-RELATED"/>
    <property type="match status" value="1"/>
</dbReference>
<dbReference type="EMBL" id="BRXR01000001">
    <property type="protein sequence ID" value="GLC31886.1"/>
    <property type="molecule type" value="Genomic_DNA"/>
</dbReference>
<keyword evidence="3" id="KW-1185">Reference proteome</keyword>
<protein>
    <recommendedName>
        <fullName evidence="1">ABM domain-containing protein</fullName>
    </recommendedName>
</protein>
<reference evidence="2 3" key="1">
    <citation type="journal article" date="2024" name="Int. J. Syst. Evol. Microbiol.">
        <title>Clostridium omnivorum sp. nov., isolated from anoxic soil under the treatment of reductive soil disinfestation.</title>
        <authorList>
            <person name="Ueki A."/>
            <person name="Tonouchi A."/>
            <person name="Kaku N."/>
            <person name="Honma S."/>
            <person name="Ueki K."/>
        </authorList>
    </citation>
    <scope>NUCLEOTIDE SEQUENCE [LARGE SCALE GENOMIC DNA]</scope>
    <source>
        <strain evidence="2 3">E14</strain>
    </source>
</reference>